<dbReference type="EMBL" id="KQ483916">
    <property type="protein sequence ID" value="KYP39333.1"/>
    <property type="molecule type" value="Genomic_DNA"/>
</dbReference>
<gene>
    <name evidence="2" type="ORF">KK1_039360</name>
</gene>
<feature type="domain" description="Retrovirus-related Pol polyprotein from transposon TNT 1-94-like beta-barrel" evidence="1">
    <location>
        <begin position="1"/>
        <end position="67"/>
    </location>
</feature>
<reference evidence="2" key="1">
    <citation type="journal article" date="2012" name="Nat. Biotechnol.">
        <title>Draft genome sequence of pigeonpea (Cajanus cajan), an orphan legume crop of resource-poor farmers.</title>
        <authorList>
            <person name="Varshney R.K."/>
            <person name="Chen W."/>
            <person name="Li Y."/>
            <person name="Bharti A.K."/>
            <person name="Saxena R.K."/>
            <person name="Schlueter J.A."/>
            <person name="Donoghue M.T."/>
            <person name="Azam S."/>
            <person name="Fan G."/>
            <person name="Whaley A.M."/>
            <person name="Farmer A.D."/>
            <person name="Sheridan J."/>
            <person name="Iwata A."/>
            <person name="Tuteja R."/>
            <person name="Penmetsa R.V."/>
            <person name="Wu W."/>
            <person name="Upadhyaya H.D."/>
            <person name="Yang S.P."/>
            <person name="Shah T."/>
            <person name="Saxena K.B."/>
            <person name="Michael T."/>
            <person name="McCombie W.R."/>
            <person name="Yang B."/>
            <person name="Zhang G."/>
            <person name="Yang H."/>
            <person name="Wang J."/>
            <person name="Spillane C."/>
            <person name="Cook D.R."/>
            <person name="May G.D."/>
            <person name="Xu X."/>
            <person name="Jackson S.A."/>
        </authorList>
    </citation>
    <scope>NUCLEOTIDE SEQUENCE [LARGE SCALE GENOMIC DNA]</scope>
</reference>
<name>A0A151RA16_CAJCA</name>
<dbReference type="Pfam" id="PF22936">
    <property type="entry name" value="Pol_BBD"/>
    <property type="match status" value="1"/>
</dbReference>
<keyword evidence="3" id="KW-1185">Reference proteome</keyword>
<dbReference type="Gramene" id="C.cajan_40545.t">
    <property type="protein sequence ID" value="C.cajan_40545.t.cds1"/>
    <property type="gene ID" value="C.cajan_40545"/>
</dbReference>
<evidence type="ECO:0000313" key="3">
    <source>
        <dbReference type="Proteomes" id="UP000075243"/>
    </source>
</evidence>
<dbReference type="AlphaFoldDB" id="A0A151RA16"/>
<accession>A0A151RA16</accession>
<evidence type="ECO:0000313" key="2">
    <source>
        <dbReference type="EMBL" id="KYP39333.1"/>
    </source>
</evidence>
<sequence>MTGDPSKFSALKMKHEGFATYKDNDKGKIHGCSNISITPSTLIESVLLVEELKHNLLSISQLCDRGFKVVFDNNCCMISDNSTNEIKFIGRRI</sequence>
<proteinExistence type="predicted"/>
<dbReference type="InterPro" id="IPR054722">
    <property type="entry name" value="PolX-like_BBD"/>
</dbReference>
<protein>
    <recommendedName>
        <fullName evidence="1">Retrovirus-related Pol polyprotein from transposon TNT 1-94-like beta-barrel domain-containing protein</fullName>
    </recommendedName>
</protein>
<dbReference type="Proteomes" id="UP000075243">
    <property type="component" value="Unassembled WGS sequence"/>
</dbReference>
<organism evidence="2 3">
    <name type="scientific">Cajanus cajan</name>
    <name type="common">Pigeon pea</name>
    <name type="synonym">Cajanus indicus</name>
    <dbReference type="NCBI Taxonomy" id="3821"/>
    <lineage>
        <taxon>Eukaryota</taxon>
        <taxon>Viridiplantae</taxon>
        <taxon>Streptophyta</taxon>
        <taxon>Embryophyta</taxon>
        <taxon>Tracheophyta</taxon>
        <taxon>Spermatophyta</taxon>
        <taxon>Magnoliopsida</taxon>
        <taxon>eudicotyledons</taxon>
        <taxon>Gunneridae</taxon>
        <taxon>Pentapetalae</taxon>
        <taxon>rosids</taxon>
        <taxon>fabids</taxon>
        <taxon>Fabales</taxon>
        <taxon>Fabaceae</taxon>
        <taxon>Papilionoideae</taxon>
        <taxon>50 kb inversion clade</taxon>
        <taxon>NPAAA clade</taxon>
        <taxon>indigoferoid/millettioid clade</taxon>
        <taxon>Phaseoleae</taxon>
        <taxon>Cajanus</taxon>
    </lineage>
</organism>
<evidence type="ECO:0000259" key="1">
    <source>
        <dbReference type="Pfam" id="PF22936"/>
    </source>
</evidence>